<keyword evidence="8 10" id="KW-1133">Transmembrane helix</keyword>
<evidence type="ECO:0000256" key="5">
    <source>
        <dbReference type="ARBA" id="ARBA00022500"/>
    </source>
</evidence>
<evidence type="ECO:0000256" key="8">
    <source>
        <dbReference type="ARBA" id="ARBA00022989"/>
    </source>
</evidence>
<feature type="region of interest" description="Disordered" evidence="11">
    <location>
        <begin position="141"/>
        <end position="166"/>
    </location>
</feature>
<keyword evidence="13" id="KW-1185">Reference proteome</keyword>
<accession>A0A2Z6GDZ2</accession>
<dbReference type="GO" id="GO:0071978">
    <property type="term" value="P:bacterial-type flagellum-dependent swarming motility"/>
    <property type="evidence" value="ECO:0007669"/>
    <property type="project" value="TreeGrafter"/>
</dbReference>
<feature type="transmembrane region" description="Helical" evidence="10">
    <location>
        <begin position="21"/>
        <end position="42"/>
    </location>
</feature>
<keyword evidence="4" id="KW-1003">Cell membrane</keyword>
<reference evidence="12 13" key="1">
    <citation type="submission" date="2018-06" db="EMBL/GenBank/DDBJ databases">
        <title>OYT1 Genome Sequencing.</title>
        <authorList>
            <person name="Kato S."/>
            <person name="Itoh T."/>
            <person name="Ohkuma M."/>
        </authorList>
    </citation>
    <scope>NUCLEOTIDE SEQUENCE [LARGE SCALE GENOMIC DNA]</scope>
    <source>
        <strain evidence="12 13">OYT1</strain>
    </source>
</reference>
<evidence type="ECO:0000256" key="6">
    <source>
        <dbReference type="ARBA" id="ARBA00022692"/>
    </source>
</evidence>
<dbReference type="PANTHER" id="PTHR35091">
    <property type="entry name" value="FLAGELLAR PROTEIN FLIL"/>
    <property type="match status" value="1"/>
</dbReference>
<evidence type="ECO:0000256" key="2">
    <source>
        <dbReference type="ARBA" id="ARBA00004162"/>
    </source>
</evidence>
<keyword evidence="6 10" id="KW-0812">Transmembrane</keyword>
<comment type="function">
    <text evidence="1 10">Controls the rotational direction of flagella during chemotaxis.</text>
</comment>
<comment type="subcellular location">
    <subcellularLocation>
        <location evidence="10">Cell inner membrane</location>
    </subcellularLocation>
    <subcellularLocation>
        <location evidence="2">Cell membrane</location>
        <topology evidence="2">Single-pass membrane protein</topology>
    </subcellularLocation>
</comment>
<keyword evidence="10" id="KW-0997">Cell inner membrane</keyword>
<dbReference type="EMBL" id="AP018738">
    <property type="protein sequence ID" value="BBE51529.1"/>
    <property type="molecule type" value="Genomic_DNA"/>
</dbReference>
<evidence type="ECO:0000313" key="13">
    <source>
        <dbReference type="Proteomes" id="UP000033070"/>
    </source>
</evidence>
<dbReference type="GO" id="GO:0009425">
    <property type="term" value="C:bacterial-type flagellum basal body"/>
    <property type="evidence" value="ECO:0007669"/>
    <property type="project" value="InterPro"/>
</dbReference>
<evidence type="ECO:0000256" key="1">
    <source>
        <dbReference type="ARBA" id="ARBA00002254"/>
    </source>
</evidence>
<keyword evidence="12" id="KW-0282">Flagellum</keyword>
<dbReference type="Proteomes" id="UP000033070">
    <property type="component" value="Chromosome"/>
</dbReference>
<evidence type="ECO:0000313" key="12">
    <source>
        <dbReference type="EMBL" id="BBE51529.1"/>
    </source>
</evidence>
<evidence type="ECO:0000256" key="3">
    <source>
        <dbReference type="ARBA" id="ARBA00008281"/>
    </source>
</evidence>
<evidence type="ECO:0000256" key="10">
    <source>
        <dbReference type="RuleBase" id="RU364125"/>
    </source>
</evidence>
<comment type="similarity">
    <text evidence="3 10">Belongs to the FliL family.</text>
</comment>
<dbReference type="AlphaFoldDB" id="A0A2Z6GDZ2"/>
<dbReference type="OrthoDB" id="5297029at2"/>
<evidence type="ECO:0000256" key="7">
    <source>
        <dbReference type="ARBA" id="ARBA00022779"/>
    </source>
</evidence>
<gene>
    <name evidence="12" type="ORF">OYT1_ch2003</name>
</gene>
<keyword evidence="7 10" id="KW-0283">Flagellar rotation</keyword>
<dbReference type="RefSeq" id="WP_062626193.1">
    <property type="nucleotide sequence ID" value="NZ_AP018738.1"/>
</dbReference>
<evidence type="ECO:0000256" key="4">
    <source>
        <dbReference type="ARBA" id="ARBA00022475"/>
    </source>
</evidence>
<name>A0A2Z6GDZ2_9PROT</name>
<dbReference type="InterPro" id="IPR005503">
    <property type="entry name" value="FliL"/>
</dbReference>
<dbReference type="PANTHER" id="PTHR35091:SF2">
    <property type="entry name" value="FLAGELLAR PROTEIN FLIL"/>
    <property type="match status" value="1"/>
</dbReference>
<keyword evidence="12" id="KW-0969">Cilium</keyword>
<protein>
    <recommendedName>
        <fullName evidence="10">Flagellar protein FliL</fullName>
    </recommendedName>
</protein>
<dbReference type="NCBIfam" id="NF005435">
    <property type="entry name" value="PRK07021.1"/>
    <property type="match status" value="1"/>
</dbReference>
<organism evidence="12 13">
    <name type="scientific">Ferriphaselus amnicola</name>
    <dbReference type="NCBI Taxonomy" id="1188319"/>
    <lineage>
        <taxon>Bacteria</taxon>
        <taxon>Pseudomonadati</taxon>
        <taxon>Pseudomonadota</taxon>
        <taxon>Betaproteobacteria</taxon>
        <taxon>Nitrosomonadales</taxon>
        <taxon>Gallionellaceae</taxon>
        <taxon>Ferriphaselus</taxon>
    </lineage>
</organism>
<evidence type="ECO:0000256" key="9">
    <source>
        <dbReference type="ARBA" id="ARBA00023136"/>
    </source>
</evidence>
<proteinExistence type="inferred from homology"/>
<evidence type="ECO:0000256" key="11">
    <source>
        <dbReference type="SAM" id="MobiDB-lite"/>
    </source>
</evidence>
<keyword evidence="12" id="KW-0966">Cell projection</keyword>
<dbReference type="GO" id="GO:0005886">
    <property type="term" value="C:plasma membrane"/>
    <property type="evidence" value="ECO:0007669"/>
    <property type="project" value="UniProtKB-SubCell"/>
</dbReference>
<dbReference type="Pfam" id="PF03748">
    <property type="entry name" value="FliL"/>
    <property type="match status" value="1"/>
</dbReference>
<dbReference type="STRING" id="1188319.OYT1_00994"/>
<dbReference type="KEGG" id="fam:OYT1_ch2003"/>
<dbReference type="GO" id="GO:0006935">
    <property type="term" value="P:chemotaxis"/>
    <property type="evidence" value="ECO:0007669"/>
    <property type="project" value="UniProtKB-KW"/>
</dbReference>
<keyword evidence="9 10" id="KW-0472">Membrane</keyword>
<sequence>MSKPAKPAAAAGEEKPKSKKMLIIIVAVLVLVIGGAAAFFLMGSSHHEEEEEATVEPASHPVFVSMEAFTVNLQREEGDQFLQIGLTLKVMNPKLEEEIKANLPEIRSKLLLLLSSKRASEISTPEGKRQLASEIVEETNGVIGAGESHEEAPAKGKKSKHAPKAKEGVEDVLFTSFIIQ</sequence>
<keyword evidence="5 10" id="KW-0145">Chemotaxis</keyword>